<feature type="transmembrane region" description="Helical" evidence="1">
    <location>
        <begin position="281"/>
        <end position="304"/>
    </location>
</feature>
<name>A0A848G4L6_9RHOO</name>
<evidence type="ECO:0000256" key="1">
    <source>
        <dbReference type="SAM" id="Phobius"/>
    </source>
</evidence>
<feature type="transmembrane region" description="Helical" evidence="1">
    <location>
        <begin position="158"/>
        <end position="177"/>
    </location>
</feature>
<reference evidence="3 4" key="1">
    <citation type="submission" date="2020-04" db="EMBL/GenBank/DDBJ databases">
        <title>Zoogloea sp. G-4-1-14 isolated from soil.</title>
        <authorList>
            <person name="Dahal R.H."/>
        </authorList>
    </citation>
    <scope>NUCLEOTIDE SEQUENCE [LARGE SCALE GENOMIC DNA]</scope>
    <source>
        <strain evidence="3 4">G-4-1-14</strain>
    </source>
</reference>
<protein>
    <submittedName>
        <fullName evidence="3">Uncharacterized protein</fullName>
    </submittedName>
</protein>
<feature type="signal peptide" evidence="2">
    <location>
        <begin position="1"/>
        <end position="27"/>
    </location>
</feature>
<feature type="chain" id="PRO_5032830354" evidence="2">
    <location>
        <begin position="28"/>
        <end position="369"/>
    </location>
</feature>
<feature type="transmembrane region" description="Helical" evidence="1">
    <location>
        <begin position="221"/>
        <end position="237"/>
    </location>
</feature>
<comment type="caution">
    <text evidence="3">The sequence shown here is derived from an EMBL/GenBank/DDBJ whole genome shotgun (WGS) entry which is preliminary data.</text>
</comment>
<keyword evidence="2" id="KW-0732">Signal</keyword>
<gene>
    <name evidence="3" type="ORF">HHL15_10185</name>
</gene>
<accession>A0A848G4L6</accession>
<proteinExistence type="predicted"/>
<keyword evidence="1" id="KW-1133">Transmembrane helix</keyword>
<feature type="transmembrane region" description="Helical" evidence="1">
    <location>
        <begin position="91"/>
        <end position="110"/>
    </location>
</feature>
<keyword evidence="4" id="KW-1185">Reference proteome</keyword>
<keyword evidence="1" id="KW-0472">Membrane</keyword>
<dbReference type="Proteomes" id="UP000580043">
    <property type="component" value="Unassembled WGS sequence"/>
</dbReference>
<feature type="transmembrane region" description="Helical" evidence="1">
    <location>
        <begin position="316"/>
        <end position="338"/>
    </location>
</feature>
<dbReference type="EMBL" id="JABBGA010000006">
    <property type="protein sequence ID" value="NML26110.1"/>
    <property type="molecule type" value="Genomic_DNA"/>
</dbReference>
<feature type="transmembrane region" description="Helical" evidence="1">
    <location>
        <begin position="344"/>
        <end position="366"/>
    </location>
</feature>
<organism evidence="3 4">
    <name type="scientific">Zoogloea dura</name>
    <dbReference type="NCBI Taxonomy" id="2728840"/>
    <lineage>
        <taxon>Bacteria</taxon>
        <taxon>Pseudomonadati</taxon>
        <taxon>Pseudomonadota</taxon>
        <taxon>Betaproteobacteria</taxon>
        <taxon>Rhodocyclales</taxon>
        <taxon>Zoogloeaceae</taxon>
        <taxon>Zoogloea</taxon>
    </lineage>
</organism>
<keyword evidence="1" id="KW-0812">Transmembrane</keyword>
<feature type="transmembrane region" description="Helical" evidence="1">
    <location>
        <begin position="122"/>
        <end position="146"/>
    </location>
</feature>
<feature type="transmembrane region" description="Helical" evidence="1">
    <location>
        <begin position="66"/>
        <end position="85"/>
    </location>
</feature>
<evidence type="ECO:0000313" key="4">
    <source>
        <dbReference type="Proteomes" id="UP000580043"/>
    </source>
</evidence>
<evidence type="ECO:0000256" key="2">
    <source>
        <dbReference type="SAM" id="SignalP"/>
    </source>
</evidence>
<sequence>MLIYLGCCTVLAFAAAILLALRGDAPAAAAHAAFAAGAMPLIFAAMGHFVPVLTRSAGAGARIGRLPLVLQGVGILVVGVLAGVFPGAALHAALAVGLAATAGMLAWVLGRGRKALGRPHPGLYWYAAALGCLILALLAIAAGLVWPAIYPLARLAHLHLNTLGFIGLSAIGTLHVLMPTALGQPDPRAASRLTRQLPWMLAGVAAAVLACGLPWLSLPAAVLVGGVAIATLAGWLRGHGIRRLLADGVAASLLLATAGFAGLALMGAAHGVGLLPGRPAVAAFFTLFLLPLVTGALSQLLPVWRYPGPLTPARTALRACLAGHGLVRAVLFLAGGLLLPVNALLGAGLVAGGVLLFAAALAVGLLRRA</sequence>
<feature type="transmembrane region" description="Helical" evidence="1">
    <location>
        <begin position="249"/>
        <end position="269"/>
    </location>
</feature>
<evidence type="ECO:0000313" key="3">
    <source>
        <dbReference type="EMBL" id="NML26110.1"/>
    </source>
</evidence>
<dbReference type="AlphaFoldDB" id="A0A848G4L6"/>
<feature type="transmembrane region" description="Helical" evidence="1">
    <location>
        <begin position="32"/>
        <end position="54"/>
    </location>
</feature>
<dbReference type="RefSeq" id="WP_169145649.1">
    <property type="nucleotide sequence ID" value="NZ_JABBGA010000006.1"/>
</dbReference>
<feature type="transmembrane region" description="Helical" evidence="1">
    <location>
        <begin position="197"/>
        <end position="215"/>
    </location>
</feature>